<accession>A0A3U0F3F1</accession>
<reference evidence="1" key="1">
    <citation type="journal article" date="2018" name="Genome Biol.">
        <title>SKESA: strategic k-mer extension for scrupulous assemblies.</title>
        <authorList>
            <person name="Souvorov A."/>
            <person name="Agarwala R."/>
            <person name="Lipman D.J."/>
        </authorList>
    </citation>
    <scope>NUCLEOTIDE SEQUENCE</scope>
    <source>
        <strain evidence="1">14ARS_STU0125</strain>
    </source>
</reference>
<dbReference type="EMBL" id="DAAMVH010000010">
    <property type="protein sequence ID" value="HAC8334432.1"/>
    <property type="molecule type" value="Genomic_DNA"/>
</dbReference>
<protein>
    <recommendedName>
        <fullName evidence="2">Lipoprotein</fullName>
    </recommendedName>
</protein>
<dbReference type="PROSITE" id="PS51257">
    <property type="entry name" value="PROKAR_LIPOPROTEIN"/>
    <property type="match status" value="1"/>
</dbReference>
<sequence>MNKILLVLSIALLSGCSTEVVPPSKAKLAPANQLYKFQETNPNDGVLTVVRDSGFISAGCAASLYINGEKAAILNQKEKAIFHLPPGEWAVGATFDGKGMCNSGIERQERYINIKTDDSKTVRIYIDNDANVDIKPTTVQ</sequence>
<evidence type="ECO:0000313" key="1">
    <source>
        <dbReference type="EMBL" id="HAC8334432.1"/>
    </source>
</evidence>
<organism evidence="1">
    <name type="scientific">Salmonella enterica I</name>
    <dbReference type="NCBI Taxonomy" id="59201"/>
    <lineage>
        <taxon>Bacteria</taxon>
        <taxon>Pseudomonadati</taxon>
        <taxon>Pseudomonadota</taxon>
        <taxon>Gammaproteobacteria</taxon>
        <taxon>Enterobacterales</taxon>
        <taxon>Enterobacteriaceae</taxon>
        <taxon>Salmonella</taxon>
    </lineage>
</organism>
<comment type="caution">
    <text evidence="1">The sequence shown here is derived from an EMBL/GenBank/DDBJ whole genome shotgun (WGS) entry which is preliminary data.</text>
</comment>
<name>A0A3U0F3F1_SALET</name>
<gene>
    <name evidence="1" type="ORF">G0H73_16800</name>
</gene>
<reference evidence="1" key="2">
    <citation type="submission" date="2018-12" db="EMBL/GenBank/DDBJ databases">
        <authorList>
            <consortium name="NCBI Pathogen Detection Project"/>
        </authorList>
    </citation>
    <scope>NUCLEOTIDE SEQUENCE</scope>
    <source>
        <strain evidence="1">14ARS_STU0125</strain>
    </source>
</reference>
<dbReference type="AlphaFoldDB" id="A0A3U0F3F1"/>
<proteinExistence type="predicted"/>
<evidence type="ECO:0008006" key="2">
    <source>
        <dbReference type="Google" id="ProtNLM"/>
    </source>
</evidence>